<dbReference type="AlphaFoldDB" id="A0A396J5Y5"/>
<protein>
    <submittedName>
        <fullName evidence="2">Uncharacterized protein</fullName>
    </submittedName>
</protein>
<comment type="caution">
    <text evidence="2">The sequence shown here is derived from an EMBL/GenBank/DDBJ whole genome shotgun (WGS) entry which is preliminary data.</text>
</comment>
<dbReference type="Proteomes" id="UP000265566">
    <property type="component" value="Chromosome 2"/>
</dbReference>
<organism evidence="2 3">
    <name type="scientific">Medicago truncatula</name>
    <name type="common">Barrel medic</name>
    <name type="synonym">Medicago tribuloides</name>
    <dbReference type="NCBI Taxonomy" id="3880"/>
    <lineage>
        <taxon>Eukaryota</taxon>
        <taxon>Viridiplantae</taxon>
        <taxon>Streptophyta</taxon>
        <taxon>Embryophyta</taxon>
        <taxon>Tracheophyta</taxon>
        <taxon>Spermatophyta</taxon>
        <taxon>Magnoliopsida</taxon>
        <taxon>eudicotyledons</taxon>
        <taxon>Gunneridae</taxon>
        <taxon>Pentapetalae</taxon>
        <taxon>rosids</taxon>
        <taxon>fabids</taxon>
        <taxon>Fabales</taxon>
        <taxon>Fabaceae</taxon>
        <taxon>Papilionoideae</taxon>
        <taxon>50 kb inversion clade</taxon>
        <taxon>NPAAA clade</taxon>
        <taxon>Hologalegina</taxon>
        <taxon>IRL clade</taxon>
        <taxon>Trifolieae</taxon>
        <taxon>Medicago</taxon>
    </lineage>
</organism>
<feature type="region of interest" description="Disordered" evidence="1">
    <location>
        <begin position="23"/>
        <end position="50"/>
    </location>
</feature>
<gene>
    <name evidence="2" type="ORF">MtrunA17_Chr2g0299901</name>
</gene>
<name>A0A396J5Y5_MEDTR</name>
<dbReference type="Gene3D" id="1.20.1270.10">
    <property type="match status" value="1"/>
</dbReference>
<dbReference type="EMBL" id="PSQE01000002">
    <property type="protein sequence ID" value="RHN73569.1"/>
    <property type="molecule type" value="Genomic_DNA"/>
</dbReference>
<dbReference type="Gramene" id="rna9394">
    <property type="protein sequence ID" value="RHN73569.1"/>
    <property type="gene ID" value="gene9394"/>
</dbReference>
<evidence type="ECO:0000313" key="2">
    <source>
        <dbReference type="EMBL" id="RHN73569.1"/>
    </source>
</evidence>
<sequence length="50" mass="4963">MKEPEGVCNPIIAKMYQGGAGLGMDAAPGNDDVPSGAGGAGSKIEEENQT</sequence>
<dbReference type="InterPro" id="IPR029048">
    <property type="entry name" value="HSP70_C_sf"/>
</dbReference>
<accession>A0A396J5Y5</accession>
<reference evidence="3" key="1">
    <citation type="journal article" date="2018" name="Nat. Plants">
        <title>Whole-genome landscape of Medicago truncatula symbiotic genes.</title>
        <authorList>
            <person name="Pecrix Y."/>
            <person name="Staton S.E."/>
            <person name="Sallet E."/>
            <person name="Lelandais-Briere C."/>
            <person name="Moreau S."/>
            <person name="Carrere S."/>
            <person name="Blein T."/>
            <person name="Jardinaud M.F."/>
            <person name="Latrasse D."/>
            <person name="Zouine M."/>
            <person name="Zahm M."/>
            <person name="Kreplak J."/>
            <person name="Mayjonade B."/>
            <person name="Satge C."/>
            <person name="Perez M."/>
            <person name="Cauet S."/>
            <person name="Marande W."/>
            <person name="Chantry-Darmon C."/>
            <person name="Lopez-Roques C."/>
            <person name="Bouchez O."/>
            <person name="Berard A."/>
            <person name="Debelle F."/>
            <person name="Munos S."/>
            <person name="Bendahmane A."/>
            <person name="Berges H."/>
            <person name="Niebel A."/>
            <person name="Buitink J."/>
            <person name="Frugier F."/>
            <person name="Benhamed M."/>
            <person name="Crespi M."/>
            <person name="Gouzy J."/>
            <person name="Gamas P."/>
        </authorList>
    </citation>
    <scope>NUCLEOTIDE SEQUENCE [LARGE SCALE GENOMIC DNA]</scope>
    <source>
        <strain evidence="3">cv. Jemalong A17</strain>
    </source>
</reference>
<evidence type="ECO:0000256" key="1">
    <source>
        <dbReference type="SAM" id="MobiDB-lite"/>
    </source>
</evidence>
<proteinExistence type="predicted"/>
<evidence type="ECO:0000313" key="3">
    <source>
        <dbReference type="Proteomes" id="UP000265566"/>
    </source>
</evidence>